<dbReference type="Proteomes" id="UP001521222">
    <property type="component" value="Unassembled WGS sequence"/>
</dbReference>
<evidence type="ECO:0000256" key="1">
    <source>
        <dbReference type="SAM" id="MobiDB-lite"/>
    </source>
</evidence>
<feature type="compositionally biased region" description="Basic and acidic residues" evidence="1">
    <location>
        <begin position="295"/>
        <end position="311"/>
    </location>
</feature>
<comment type="caution">
    <text evidence="3">The sequence shown here is derived from an EMBL/GenBank/DDBJ whole genome shotgun (WGS) entry which is preliminary data.</text>
</comment>
<evidence type="ECO:0000313" key="3">
    <source>
        <dbReference type="EMBL" id="KAL1608959.1"/>
    </source>
</evidence>
<proteinExistence type="predicted"/>
<keyword evidence="2" id="KW-0812">Transmembrane</keyword>
<feature type="region of interest" description="Disordered" evidence="1">
    <location>
        <begin position="291"/>
        <end position="325"/>
    </location>
</feature>
<accession>A0ABR3RX05</accession>
<feature type="compositionally biased region" description="Polar residues" evidence="1">
    <location>
        <begin position="151"/>
        <end position="162"/>
    </location>
</feature>
<keyword evidence="4" id="KW-1185">Reference proteome</keyword>
<organism evidence="3 4">
    <name type="scientific">Nothophoma quercina</name>
    <dbReference type="NCBI Taxonomy" id="749835"/>
    <lineage>
        <taxon>Eukaryota</taxon>
        <taxon>Fungi</taxon>
        <taxon>Dikarya</taxon>
        <taxon>Ascomycota</taxon>
        <taxon>Pezizomycotina</taxon>
        <taxon>Dothideomycetes</taxon>
        <taxon>Pleosporomycetidae</taxon>
        <taxon>Pleosporales</taxon>
        <taxon>Pleosporineae</taxon>
        <taxon>Didymellaceae</taxon>
        <taxon>Nothophoma</taxon>
    </lineage>
</organism>
<evidence type="ECO:0000256" key="2">
    <source>
        <dbReference type="SAM" id="Phobius"/>
    </source>
</evidence>
<protein>
    <submittedName>
        <fullName evidence="3">Uncharacterized protein</fullName>
    </submittedName>
</protein>
<feature type="region of interest" description="Disordered" evidence="1">
    <location>
        <begin position="220"/>
        <end position="266"/>
    </location>
</feature>
<reference evidence="3 4" key="1">
    <citation type="submission" date="2024-02" db="EMBL/GenBank/DDBJ databases">
        <title>De novo assembly and annotation of 12 fungi associated with fruit tree decline syndrome in Ontario, Canada.</title>
        <authorList>
            <person name="Sulman M."/>
            <person name="Ellouze W."/>
            <person name="Ilyukhin E."/>
        </authorList>
    </citation>
    <scope>NUCLEOTIDE SEQUENCE [LARGE SCALE GENOMIC DNA]</scope>
    <source>
        <strain evidence="3 4">M97-236</strain>
    </source>
</reference>
<evidence type="ECO:0000313" key="4">
    <source>
        <dbReference type="Proteomes" id="UP001521222"/>
    </source>
</evidence>
<gene>
    <name evidence="3" type="ORF">SLS59_002151</name>
</gene>
<keyword evidence="2" id="KW-0472">Membrane</keyword>
<feature type="compositionally biased region" description="Basic and acidic residues" evidence="1">
    <location>
        <begin position="240"/>
        <end position="249"/>
    </location>
</feature>
<feature type="region of interest" description="Disordered" evidence="1">
    <location>
        <begin position="142"/>
        <end position="165"/>
    </location>
</feature>
<feature type="transmembrane region" description="Helical" evidence="2">
    <location>
        <begin position="98"/>
        <end position="121"/>
    </location>
</feature>
<keyword evidence="2" id="KW-1133">Transmembrane helix</keyword>
<dbReference type="EMBL" id="JAKIXB020000005">
    <property type="protein sequence ID" value="KAL1608959.1"/>
    <property type="molecule type" value="Genomic_DNA"/>
</dbReference>
<name>A0ABR3RX05_9PLEO</name>
<sequence>MNKQRSIERLVHIEGRSASHTATDVVAQFQHADATRLPATESPLPTLRIQQATISTSQQFTIPPAANTMSNIDATMPATTSEPAAPPQERHGLSSASIAGLAMIPVAVALIAVAIFTYFWLRKRRRQGPVIRYLVPTPPPPPAVPEKDFRSLNTSFDSTTSGGKVRSMTAMSTPIAHTGWVASPRPQARPSNDSAVHHNPWNNQLPKISADITTASLQVPRGADVGNDSPIDRSSPFRLKRGDTRKRSSLDPNVMSAWPAPPQPAAQPALIQPLRIGKTYMERRSISAEYFAQESDSHDGPGSHDYWEDIRLQLGPDPGPTVRSH</sequence>